<reference evidence="2" key="1">
    <citation type="submission" date="2019-12" db="EMBL/GenBank/DDBJ databases">
        <title>Genome sequencing and annotation of Brassica cretica.</title>
        <authorList>
            <person name="Studholme D.J."/>
            <person name="Sarris P."/>
        </authorList>
    </citation>
    <scope>NUCLEOTIDE SEQUENCE</scope>
    <source>
        <strain evidence="2">PFS-109/04</strain>
        <tissue evidence="2">Leaf</tissue>
    </source>
</reference>
<evidence type="ECO:0000256" key="1">
    <source>
        <dbReference type="SAM" id="MobiDB-lite"/>
    </source>
</evidence>
<organism evidence="2 3">
    <name type="scientific">Brassica cretica</name>
    <name type="common">Mustard</name>
    <dbReference type="NCBI Taxonomy" id="69181"/>
    <lineage>
        <taxon>Eukaryota</taxon>
        <taxon>Viridiplantae</taxon>
        <taxon>Streptophyta</taxon>
        <taxon>Embryophyta</taxon>
        <taxon>Tracheophyta</taxon>
        <taxon>Spermatophyta</taxon>
        <taxon>Magnoliopsida</taxon>
        <taxon>eudicotyledons</taxon>
        <taxon>Gunneridae</taxon>
        <taxon>Pentapetalae</taxon>
        <taxon>rosids</taxon>
        <taxon>malvids</taxon>
        <taxon>Brassicales</taxon>
        <taxon>Brassicaceae</taxon>
        <taxon>Brassiceae</taxon>
        <taxon>Brassica</taxon>
    </lineage>
</organism>
<gene>
    <name evidence="2" type="ORF">F2Q69_00013829</name>
</gene>
<evidence type="ECO:0000313" key="2">
    <source>
        <dbReference type="EMBL" id="KAF3556002.1"/>
    </source>
</evidence>
<protein>
    <submittedName>
        <fullName evidence="2">Uncharacterized protein</fullName>
    </submittedName>
</protein>
<accession>A0A8S9QQ55</accession>
<dbReference type="EMBL" id="QGKX02000996">
    <property type="protein sequence ID" value="KAF3556002.1"/>
    <property type="molecule type" value="Genomic_DNA"/>
</dbReference>
<comment type="caution">
    <text evidence="2">The sequence shown here is derived from an EMBL/GenBank/DDBJ whole genome shotgun (WGS) entry which is preliminary data.</text>
</comment>
<name>A0A8S9QQ55_BRACR</name>
<feature type="region of interest" description="Disordered" evidence="1">
    <location>
        <begin position="92"/>
        <end position="114"/>
    </location>
</feature>
<evidence type="ECO:0000313" key="3">
    <source>
        <dbReference type="Proteomes" id="UP000712600"/>
    </source>
</evidence>
<proteinExistence type="predicted"/>
<dbReference type="AlphaFoldDB" id="A0A8S9QQ55"/>
<dbReference type="Proteomes" id="UP000712600">
    <property type="component" value="Unassembled WGS sequence"/>
</dbReference>
<sequence length="114" mass="12488">MVELAGELTRVMVQLSGEWLLCGIRSVPRGDAVIRDPQGLIIARSKTSKEPYHPGSMGPPTIITSRAHAAQVLATQRPANFRKIVGNHRSNTNIIYKAKDPKDEGQASSQKMQI</sequence>